<dbReference type="Proteomes" id="UP001222325">
    <property type="component" value="Unassembled WGS sequence"/>
</dbReference>
<evidence type="ECO:0000313" key="4">
    <source>
        <dbReference type="Proteomes" id="UP001222325"/>
    </source>
</evidence>
<dbReference type="EMBL" id="JARJCN010000050">
    <property type="protein sequence ID" value="KAJ7081314.1"/>
    <property type="molecule type" value="Genomic_DNA"/>
</dbReference>
<protein>
    <recommendedName>
        <fullName evidence="2">Fungal-type protein kinase domain-containing protein</fullName>
    </recommendedName>
</protein>
<dbReference type="SUPFAM" id="SSF56112">
    <property type="entry name" value="Protein kinase-like (PK-like)"/>
    <property type="match status" value="1"/>
</dbReference>
<evidence type="ECO:0000256" key="1">
    <source>
        <dbReference type="SAM" id="MobiDB-lite"/>
    </source>
</evidence>
<accession>A0AAD6TVN9</accession>
<sequence>MVWDWDEMPESHFAGNLPIDEFLESYLPKPRSEHGAFIDSVVSDCASLLENAKAEVKDAKHEKLIAAPLIKYLCAVASHLPEGTRPEFDDTENKVFPPADPEDHCTRPDVTATRPGKAIPDRWKWPHAGTIIELKHTLDVFDINGAIADTNLSRDALVQLAKSARSLLMDTGSCFVFIVSVFDNTRARIFRFDRAGFRASHAFSWTDEPRIFPTLFHRLYNPDDRPGRMYGEDDTISSPTDDDERKPTVVRCFTIGPIISFSDGLFSRATRVYRVILKEDADSDNPPVYALKDAWRQGCRRPEVDYYDVIARHCKEKNIDMDAQGLARCHGSVDLSDPTDIDNATWDATLHRTCSTQGNDDSFERFHMRSLLTPVGRALKTFESTYSLVQALHITILHHQIAYDAGVLHRDVSEGNVNFDELMNKAFLLDWDYAEFTEAGLKNFNTWFSERADANKRYEDIDKSLKDLTGTFPFLALEIATPNSTTIHGPHHDLESFYWLLVWMIVRHTYHTHPDGKLACSNIFDAGGKHKCLSAPSPVDATSQPPLYLILECLRNLVMRQNPYKDVFVDPFIPAVLTPPTLMTYDETLKRFNLVTDPAAWPKDDPALDFVVPGVDRQKNATQDAKAPARKANAQNGLHKQVVESNGSQKHARQEDASENLVDTGTGGPKKRRKMLDDAPAQKESLE</sequence>
<dbReference type="InterPro" id="IPR011009">
    <property type="entry name" value="Kinase-like_dom_sf"/>
</dbReference>
<feature type="compositionally biased region" description="Polar residues" evidence="1">
    <location>
        <begin position="633"/>
        <end position="649"/>
    </location>
</feature>
<name>A0AAD6TVN9_9AGAR</name>
<proteinExistence type="predicted"/>
<keyword evidence="4" id="KW-1185">Reference proteome</keyword>
<reference evidence="3" key="1">
    <citation type="submission" date="2023-03" db="EMBL/GenBank/DDBJ databases">
        <title>Massive genome expansion in bonnet fungi (Mycena s.s.) driven by repeated elements and novel gene families across ecological guilds.</title>
        <authorList>
            <consortium name="Lawrence Berkeley National Laboratory"/>
            <person name="Harder C.B."/>
            <person name="Miyauchi S."/>
            <person name="Viragh M."/>
            <person name="Kuo A."/>
            <person name="Thoen E."/>
            <person name="Andreopoulos B."/>
            <person name="Lu D."/>
            <person name="Skrede I."/>
            <person name="Drula E."/>
            <person name="Henrissat B."/>
            <person name="Morin E."/>
            <person name="Kohler A."/>
            <person name="Barry K."/>
            <person name="LaButti K."/>
            <person name="Morin E."/>
            <person name="Salamov A."/>
            <person name="Lipzen A."/>
            <person name="Mereny Z."/>
            <person name="Hegedus B."/>
            <person name="Baldrian P."/>
            <person name="Stursova M."/>
            <person name="Weitz H."/>
            <person name="Taylor A."/>
            <person name="Grigoriev I.V."/>
            <person name="Nagy L.G."/>
            <person name="Martin F."/>
            <person name="Kauserud H."/>
        </authorList>
    </citation>
    <scope>NUCLEOTIDE SEQUENCE</scope>
    <source>
        <strain evidence="3">CBHHK173m</strain>
    </source>
</reference>
<dbReference type="InterPro" id="IPR040976">
    <property type="entry name" value="Pkinase_fungal"/>
</dbReference>
<feature type="domain" description="Fungal-type protein kinase" evidence="2">
    <location>
        <begin position="152"/>
        <end position="504"/>
    </location>
</feature>
<organism evidence="3 4">
    <name type="scientific">Mycena belliarum</name>
    <dbReference type="NCBI Taxonomy" id="1033014"/>
    <lineage>
        <taxon>Eukaryota</taxon>
        <taxon>Fungi</taxon>
        <taxon>Dikarya</taxon>
        <taxon>Basidiomycota</taxon>
        <taxon>Agaricomycotina</taxon>
        <taxon>Agaricomycetes</taxon>
        <taxon>Agaricomycetidae</taxon>
        <taxon>Agaricales</taxon>
        <taxon>Marasmiineae</taxon>
        <taxon>Mycenaceae</taxon>
        <taxon>Mycena</taxon>
    </lineage>
</organism>
<gene>
    <name evidence="3" type="ORF">B0H15DRAFT_466969</name>
</gene>
<dbReference type="Pfam" id="PF17667">
    <property type="entry name" value="Pkinase_fungal"/>
    <property type="match status" value="1"/>
</dbReference>
<comment type="caution">
    <text evidence="3">The sequence shown here is derived from an EMBL/GenBank/DDBJ whole genome shotgun (WGS) entry which is preliminary data.</text>
</comment>
<feature type="region of interest" description="Disordered" evidence="1">
    <location>
        <begin position="619"/>
        <end position="687"/>
    </location>
</feature>
<evidence type="ECO:0000259" key="2">
    <source>
        <dbReference type="Pfam" id="PF17667"/>
    </source>
</evidence>
<dbReference type="PANTHER" id="PTHR38248">
    <property type="entry name" value="FUNK1 6"/>
    <property type="match status" value="1"/>
</dbReference>
<dbReference type="AlphaFoldDB" id="A0AAD6TVN9"/>
<dbReference type="Gene3D" id="1.10.510.10">
    <property type="entry name" value="Transferase(Phosphotransferase) domain 1"/>
    <property type="match status" value="1"/>
</dbReference>
<evidence type="ECO:0000313" key="3">
    <source>
        <dbReference type="EMBL" id="KAJ7081314.1"/>
    </source>
</evidence>
<dbReference type="PANTHER" id="PTHR38248:SF2">
    <property type="entry name" value="FUNK1 11"/>
    <property type="match status" value="1"/>
</dbReference>
<feature type="compositionally biased region" description="Basic and acidic residues" evidence="1">
    <location>
        <begin position="675"/>
        <end position="687"/>
    </location>
</feature>